<dbReference type="RefSeq" id="WP_171101146.1">
    <property type="nucleotide sequence ID" value="NZ_CP053084.1"/>
</dbReference>
<dbReference type="InterPro" id="IPR001387">
    <property type="entry name" value="Cro/C1-type_HTH"/>
</dbReference>
<dbReference type="EMBL" id="CP053084">
    <property type="protein sequence ID" value="QJR30897.1"/>
    <property type="molecule type" value="Genomic_DNA"/>
</dbReference>
<name>A0ABX6N8Y2_9BURK</name>
<keyword evidence="3" id="KW-1185">Reference proteome</keyword>
<gene>
    <name evidence="2" type="ORF">HKT17_14900</name>
</gene>
<dbReference type="Proteomes" id="UP000501130">
    <property type="component" value="Chromosome"/>
</dbReference>
<dbReference type="CDD" id="cd00093">
    <property type="entry name" value="HTH_XRE"/>
    <property type="match status" value="1"/>
</dbReference>
<feature type="domain" description="HTH cro/C1-type" evidence="1">
    <location>
        <begin position="34"/>
        <end position="90"/>
    </location>
</feature>
<proteinExistence type="predicted"/>
<dbReference type="InterPro" id="IPR010982">
    <property type="entry name" value="Lambda_DNA-bd_dom_sf"/>
</dbReference>
<organism evidence="2 3">
    <name type="scientific">Limnobacter profundi</name>
    <dbReference type="NCBI Taxonomy" id="2732163"/>
    <lineage>
        <taxon>Bacteria</taxon>
        <taxon>Pseudomonadati</taxon>
        <taxon>Pseudomonadota</taxon>
        <taxon>Betaproteobacteria</taxon>
        <taxon>Burkholderiales</taxon>
        <taxon>Burkholderiaceae</taxon>
        <taxon>Limnobacter</taxon>
    </lineage>
</organism>
<sequence>MDKSYRWLQLRQADKQLKPLLKKTFPPRPSCGWIQAIREALGMTAVSLAQRLNVRNSTVHKLEKSEADDSISLASLRKVAAALDCELHYVLVPKMPLEAKLKEQANTVARRHMQPVAHTMSLEDQAVGTKAQQAQLELIAKELLDGNWRELW</sequence>
<evidence type="ECO:0000313" key="2">
    <source>
        <dbReference type="EMBL" id="QJR30897.1"/>
    </source>
</evidence>
<dbReference type="Pfam" id="PF01381">
    <property type="entry name" value="HTH_3"/>
    <property type="match status" value="1"/>
</dbReference>
<dbReference type="InterPro" id="IPR013435">
    <property type="entry name" value="Mobile_mystery_prot_A"/>
</dbReference>
<evidence type="ECO:0000259" key="1">
    <source>
        <dbReference type="PROSITE" id="PS50943"/>
    </source>
</evidence>
<evidence type="ECO:0000313" key="3">
    <source>
        <dbReference type="Proteomes" id="UP000501130"/>
    </source>
</evidence>
<dbReference type="SMART" id="SM00530">
    <property type="entry name" value="HTH_XRE"/>
    <property type="match status" value="1"/>
</dbReference>
<dbReference type="SUPFAM" id="SSF47413">
    <property type="entry name" value="lambda repressor-like DNA-binding domains"/>
    <property type="match status" value="1"/>
</dbReference>
<dbReference type="PROSITE" id="PS50943">
    <property type="entry name" value="HTH_CROC1"/>
    <property type="match status" value="1"/>
</dbReference>
<dbReference type="Gene3D" id="1.10.260.40">
    <property type="entry name" value="lambda repressor-like DNA-binding domains"/>
    <property type="match status" value="1"/>
</dbReference>
<reference evidence="2 3" key="1">
    <citation type="submission" date="2020-05" db="EMBL/GenBank/DDBJ databases">
        <title>Compete genome of Limnobacter sp. SAORIC-580.</title>
        <authorList>
            <person name="Song J."/>
            <person name="Cho J.-C."/>
        </authorList>
    </citation>
    <scope>NUCLEOTIDE SEQUENCE [LARGE SCALE GENOMIC DNA]</scope>
    <source>
        <strain evidence="2 3">SAORIC-580</strain>
    </source>
</reference>
<dbReference type="NCBIfam" id="TIGR02612">
    <property type="entry name" value="mob_myst_A"/>
    <property type="match status" value="1"/>
</dbReference>
<accession>A0ABX6N8Y2</accession>
<protein>
    <submittedName>
        <fullName evidence="2">Mobile mystery protein A</fullName>
    </submittedName>
</protein>